<evidence type="ECO:0000256" key="1">
    <source>
        <dbReference type="SAM" id="MobiDB-lite"/>
    </source>
</evidence>
<organism evidence="2 3">
    <name type="scientific">Saponaria officinalis</name>
    <name type="common">Common soapwort</name>
    <name type="synonym">Lychnis saponaria</name>
    <dbReference type="NCBI Taxonomy" id="3572"/>
    <lineage>
        <taxon>Eukaryota</taxon>
        <taxon>Viridiplantae</taxon>
        <taxon>Streptophyta</taxon>
        <taxon>Embryophyta</taxon>
        <taxon>Tracheophyta</taxon>
        <taxon>Spermatophyta</taxon>
        <taxon>Magnoliopsida</taxon>
        <taxon>eudicotyledons</taxon>
        <taxon>Gunneridae</taxon>
        <taxon>Pentapetalae</taxon>
        <taxon>Caryophyllales</taxon>
        <taxon>Caryophyllaceae</taxon>
        <taxon>Caryophylleae</taxon>
        <taxon>Saponaria</taxon>
    </lineage>
</organism>
<dbReference type="EMBL" id="JBDFQZ010000012">
    <property type="protein sequence ID" value="KAK9673247.1"/>
    <property type="molecule type" value="Genomic_DNA"/>
</dbReference>
<dbReference type="EMBL" id="JBDFQZ010000012">
    <property type="protein sequence ID" value="KAK9673246.1"/>
    <property type="molecule type" value="Genomic_DNA"/>
</dbReference>
<comment type="caution">
    <text evidence="2">The sequence shown here is derived from an EMBL/GenBank/DDBJ whole genome shotgun (WGS) entry which is preliminary data.</text>
</comment>
<protein>
    <recommendedName>
        <fullName evidence="4">Ubiquitin-like protease family profile domain-containing protein</fullName>
    </recommendedName>
</protein>
<evidence type="ECO:0000313" key="3">
    <source>
        <dbReference type="Proteomes" id="UP001443914"/>
    </source>
</evidence>
<proteinExistence type="predicted"/>
<dbReference type="Gene3D" id="3.40.395.10">
    <property type="entry name" value="Adenoviral Proteinase, Chain A"/>
    <property type="match status" value="1"/>
</dbReference>
<accession>A0AAW1HB12</accession>
<feature type="compositionally biased region" description="Polar residues" evidence="1">
    <location>
        <begin position="317"/>
        <end position="326"/>
    </location>
</feature>
<dbReference type="InterPro" id="IPR038765">
    <property type="entry name" value="Papain-like_cys_pep_sf"/>
</dbReference>
<dbReference type="SUPFAM" id="SSF54001">
    <property type="entry name" value="Cysteine proteinases"/>
    <property type="match status" value="1"/>
</dbReference>
<name>A0AAW1HB12_SAPOF</name>
<evidence type="ECO:0008006" key="4">
    <source>
        <dbReference type="Google" id="ProtNLM"/>
    </source>
</evidence>
<feature type="region of interest" description="Disordered" evidence="1">
    <location>
        <begin position="283"/>
        <end position="332"/>
    </location>
</feature>
<reference evidence="2 3" key="1">
    <citation type="submission" date="2024-03" db="EMBL/GenBank/DDBJ databases">
        <title>WGS assembly of Saponaria officinalis var. Norfolk2.</title>
        <authorList>
            <person name="Jenkins J."/>
            <person name="Shu S."/>
            <person name="Grimwood J."/>
            <person name="Barry K."/>
            <person name="Goodstein D."/>
            <person name="Schmutz J."/>
            <person name="Leebens-Mack J."/>
            <person name="Osbourn A."/>
        </authorList>
    </citation>
    <scope>NUCLEOTIDE SEQUENCE [LARGE SCALE GENOMIC DNA]</scope>
    <source>
        <strain evidence="3">cv. Norfolk2</strain>
        <strain evidence="2">JIC</strain>
        <tissue evidence="2">Leaf</tissue>
    </source>
</reference>
<dbReference type="Proteomes" id="UP001443914">
    <property type="component" value="Unassembled WGS sequence"/>
</dbReference>
<gene>
    <name evidence="2" type="ORF">RND81_12G155500</name>
</gene>
<keyword evidence="3" id="KW-1185">Reference proteome</keyword>
<evidence type="ECO:0000313" key="2">
    <source>
        <dbReference type="EMBL" id="KAK9673246.1"/>
    </source>
</evidence>
<sequence>MERVEFDRRAEVNEICLRGKEVGAGGEVEESAQKAAKVLEEEIMESVEFYSTADVNEIFCGEGEVGAGVEVEKSDVQSPELTDCQMLDAFYTTTEISEALQKDKEAESGLEQEEWAPDLAQVQRGGEDKNVQVIVMEAELVGENDDAAVKSLDFSSPQFMETYYTTAEINNAFRGVPKERASYLDPVNAVVHVVDKEAGHRGEKVDAAVKSPEWSTSQIPFASVSYTTSVQNEAFHRLPETASGLVQQEGACDLGLVDTVVPAVEKSNGPHKSHVQKIVLKRSNDSDIKNNTTKRPCSAKPVETTPEVPSSKVRSPIGNSLSSVRSSPRGKGEGLGCSISCGEANTYTLVVSKTLRLNQSLIKNVKTLRKHVADYCFLDDHKLENGELLVCYTRHASLYRRDILSMLPDTEMSSSVIKCWSILLNRLESEENNLSRMAFFGIRHMDVLTRLLETFDQATQNDSLCDELYQLWDDFINDCDKTFNLNADIMFVPVNIERHFACVCINFESHTVDLLDHQYYSDWTKSDVCKACHVIAAQMSDYLESRGVSR</sequence>
<dbReference type="AlphaFoldDB" id="A0AAW1HB12"/>